<reference evidence="3" key="1">
    <citation type="journal article" date="2022" name="Int. J. Syst. Evol. Microbiol.">
        <title>Anaeromyxobacter oryzae sp. nov., Anaeromyxobacter diazotrophicus sp. nov. and Anaeromyxobacter paludicola sp. nov., isolated from paddy soils.</title>
        <authorList>
            <person name="Itoh H."/>
            <person name="Xu Z."/>
            <person name="Mise K."/>
            <person name="Masuda Y."/>
            <person name="Ushijima N."/>
            <person name="Hayakawa C."/>
            <person name="Shiratori Y."/>
            <person name="Senoo K."/>
        </authorList>
    </citation>
    <scope>NUCLEOTIDE SEQUENCE [LARGE SCALE GENOMIC DNA]</scope>
    <source>
        <strain evidence="3">Red630</strain>
    </source>
</reference>
<organism evidence="2 3">
    <name type="scientific">Anaeromyxobacter paludicola</name>
    <dbReference type="NCBI Taxonomy" id="2918171"/>
    <lineage>
        <taxon>Bacteria</taxon>
        <taxon>Pseudomonadati</taxon>
        <taxon>Myxococcota</taxon>
        <taxon>Myxococcia</taxon>
        <taxon>Myxococcales</taxon>
        <taxon>Cystobacterineae</taxon>
        <taxon>Anaeromyxobacteraceae</taxon>
        <taxon>Anaeromyxobacter</taxon>
    </lineage>
</organism>
<proteinExistence type="predicted"/>
<dbReference type="EMBL" id="AP025592">
    <property type="protein sequence ID" value="BDG07231.1"/>
    <property type="molecule type" value="Genomic_DNA"/>
</dbReference>
<dbReference type="Pfam" id="PF01584">
    <property type="entry name" value="CheW"/>
    <property type="match status" value="1"/>
</dbReference>
<evidence type="ECO:0000313" key="3">
    <source>
        <dbReference type="Proteomes" id="UP001162734"/>
    </source>
</evidence>
<dbReference type="RefSeq" id="WP_248343833.1">
    <property type="nucleotide sequence ID" value="NZ_AP025592.1"/>
</dbReference>
<keyword evidence="3" id="KW-1185">Reference proteome</keyword>
<evidence type="ECO:0000259" key="1">
    <source>
        <dbReference type="PROSITE" id="PS50851"/>
    </source>
</evidence>
<evidence type="ECO:0000313" key="2">
    <source>
        <dbReference type="EMBL" id="BDG07231.1"/>
    </source>
</evidence>
<protein>
    <recommendedName>
        <fullName evidence="1">CheW-like domain-containing protein</fullName>
    </recommendedName>
</protein>
<dbReference type="PROSITE" id="PS50851">
    <property type="entry name" value="CHEW"/>
    <property type="match status" value="1"/>
</dbReference>
<accession>A0ABM7X5Y5</accession>
<name>A0ABM7X5Y5_9BACT</name>
<sequence>MDSLPAQRQALLFEAGGVRLALRLSHVRKIVAAPGDEAELSVDGLAMAALPVAVALGRPFRPCAFAVVTESSPPTALRVERLLGILDLEAAEVFQLPARSLLPQPPPFLAAIVARGELSLELSPEALGWAAVNPAAEPLAPPPEAPPAPGRELLFERAGQVYAVPLPLLVQVVEQPRVHPVPLTPPVHLGLLYQGRALHAAFDLAAIYGDAPPAAGPAALLVDAGGLAVAVFADRVLGATEAPRDAAVRRPTWDALFAT</sequence>
<dbReference type="Proteomes" id="UP001162734">
    <property type="component" value="Chromosome"/>
</dbReference>
<feature type="domain" description="CheW-like" evidence="1">
    <location>
        <begin position="149"/>
        <end position="259"/>
    </location>
</feature>
<dbReference type="InterPro" id="IPR036061">
    <property type="entry name" value="CheW-like_dom_sf"/>
</dbReference>
<dbReference type="InterPro" id="IPR002545">
    <property type="entry name" value="CheW-lke_dom"/>
</dbReference>
<dbReference type="SUPFAM" id="SSF50341">
    <property type="entry name" value="CheW-like"/>
    <property type="match status" value="2"/>
</dbReference>
<gene>
    <name evidence="2" type="ORF">AMPC_03440</name>
</gene>